<dbReference type="InterPro" id="IPR051310">
    <property type="entry name" value="MCP_chemotaxis"/>
</dbReference>
<proteinExistence type="inferred from homology"/>
<dbReference type="SMART" id="SM00283">
    <property type="entry name" value="MA"/>
    <property type="match status" value="1"/>
</dbReference>
<dbReference type="PANTHER" id="PTHR43531:SF14">
    <property type="entry name" value="METHYL-ACCEPTING CHEMOTAXIS PROTEIN I-RELATED"/>
    <property type="match status" value="1"/>
</dbReference>
<evidence type="ECO:0000259" key="8">
    <source>
        <dbReference type="PROSITE" id="PS50885"/>
    </source>
</evidence>
<dbReference type="InterPro" id="IPR004090">
    <property type="entry name" value="Chemotax_Me-accpt_rcpt"/>
</dbReference>
<feature type="domain" description="Methyl-accepting transducer" evidence="7">
    <location>
        <begin position="398"/>
        <end position="627"/>
    </location>
</feature>
<comment type="caution">
    <text evidence="9">The sequence shown here is derived from an EMBL/GenBank/DDBJ whole genome shotgun (WGS) entry which is preliminary data.</text>
</comment>
<keyword evidence="6" id="KW-0812">Transmembrane</keyword>
<dbReference type="EMBL" id="JAQQFR010000005">
    <property type="protein sequence ID" value="MFL9878634.1"/>
    <property type="molecule type" value="Genomic_DNA"/>
</dbReference>
<evidence type="ECO:0000256" key="2">
    <source>
        <dbReference type="ARBA" id="ARBA00029447"/>
    </source>
</evidence>
<dbReference type="Gene3D" id="1.10.287.950">
    <property type="entry name" value="Methyl-accepting chemotaxis protein"/>
    <property type="match status" value="1"/>
</dbReference>
<sequence>MKNLFASLQLWKKFALLGVIGLALFGVPTALYLISAEGIIAHKQLEIKGVNPARALLRTMQLMQQHRGMSAILIGGNTGVGPQRQAKAQEVDKAFQNLSEELKKNGVHNPAIEKDLATVQSTWNGLRDGINGGQVTGPQSFTTHSDEITRLFEINDLILDDFKLSLDADLDSSKLIIGAFVAFPLLTEELGKMRARGSALLAKKTATQEDKLGIIRPSQRGQERLKQADKLFQQAFALNVSLKDSLGGTVDNARKLAVSAIALADEKVLKPETLDFPPQEYFAKFTEAIDAQFKVVDVVIVNLESTLGQQTAQLRRSEIWVLGSISALALFAAWIGTMLSRSITVPISESVSMAQRVASCDLTSRAVVVGSDESAQLLHALNDMTGSLVNIVGDVRTSIDVIHVASKEIAMGNADLSNRTESQASSLEETASSMEELTSTVRQNADNARQANSLVTSASVLAVKGGEVVGSVVQTMGSIKESSSKIVEIISVIDGIAFQTNILALNAAVEAARAGEQGRGFAVVASEVRSLAQRSASAAKEIKQLISDSVGKVDAGGRLVDEAGATMSEIVTSVKHVADIMGEITAASQEQSVGIEEVNRAITQMDEITQQNAALVEQAAAAAESLQEQADILAQAVSVFKITPAEGSAAASRMSLPPSGSSPAVKRLAVTSKPASTPAKKSASPMLKSLPKPASTSAKKSVEAGGNANEWEEF</sequence>
<dbReference type="RefSeq" id="WP_408167629.1">
    <property type="nucleotide sequence ID" value="NZ_JAQQFR010000005.1"/>
</dbReference>
<organism evidence="9 10">
    <name type="scientific">Herbaspirillum rhizosphaerae</name>
    <dbReference type="NCBI Taxonomy" id="346179"/>
    <lineage>
        <taxon>Bacteria</taxon>
        <taxon>Pseudomonadati</taxon>
        <taxon>Pseudomonadota</taxon>
        <taxon>Betaproteobacteria</taxon>
        <taxon>Burkholderiales</taxon>
        <taxon>Oxalobacteraceae</taxon>
        <taxon>Herbaspirillum</taxon>
    </lineage>
</organism>
<evidence type="ECO:0000256" key="4">
    <source>
        <dbReference type="SAM" id="Coils"/>
    </source>
</evidence>
<dbReference type="InterPro" id="IPR003660">
    <property type="entry name" value="HAMP_dom"/>
</dbReference>
<feature type="region of interest" description="Disordered" evidence="5">
    <location>
        <begin position="649"/>
        <end position="714"/>
    </location>
</feature>
<keyword evidence="1" id="KW-0488">Methylation</keyword>
<evidence type="ECO:0000259" key="7">
    <source>
        <dbReference type="PROSITE" id="PS50111"/>
    </source>
</evidence>
<dbReference type="CDD" id="cd06225">
    <property type="entry name" value="HAMP"/>
    <property type="match status" value="1"/>
</dbReference>
<keyword evidence="4" id="KW-0175">Coiled coil</keyword>
<feature type="transmembrane region" description="Helical" evidence="6">
    <location>
        <begin position="319"/>
        <end position="339"/>
    </location>
</feature>
<name>A0ABW8Z6I0_9BURK</name>
<evidence type="ECO:0000256" key="1">
    <source>
        <dbReference type="ARBA" id="ARBA00022481"/>
    </source>
</evidence>
<evidence type="ECO:0000313" key="10">
    <source>
        <dbReference type="Proteomes" id="UP001629214"/>
    </source>
</evidence>
<dbReference type="SUPFAM" id="SSF58104">
    <property type="entry name" value="Methyl-accepting chemotaxis protein (MCP) signaling domain"/>
    <property type="match status" value="1"/>
</dbReference>
<dbReference type="Pfam" id="PF00015">
    <property type="entry name" value="MCPsignal"/>
    <property type="match status" value="1"/>
</dbReference>
<protein>
    <submittedName>
        <fullName evidence="9">Methyl-accepting chemotaxis protein</fullName>
    </submittedName>
</protein>
<reference evidence="9 10" key="1">
    <citation type="journal article" date="2024" name="Chem. Sci.">
        <title>Discovery of megapolipeptins by genome mining of a Burkholderiales bacteria collection.</title>
        <authorList>
            <person name="Paulo B.S."/>
            <person name="Recchia M.J.J."/>
            <person name="Lee S."/>
            <person name="Fergusson C.H."/>
            <person name="Romanowski S.B."/>
            <person name="Hernandez A."/>
            <person name="Krull N."/>
            <person name="Liu D.Y."/>
            <person name="Cavanagh H."/>
            <person name="Bos A."/>
            <person name="Gray C.A."/>
            <person name="Murphy B.T."/>
            <person name="Linington R.G."/>
            <person name="Eustaquio A.S."/>
        </authorList>
    </citation>
    <scope>NUCLEOTIDE SEQUENCE [LARGE SCALE GENOMIC DNA]</scope>
    <source>
        <strain evidence="9 10">RL21-008-BIB-B</strain>
    </source>
</reference>
<dbReference type="PROSITE" id="PS50111">
    <property type="entry name" value="CHEMOTAXIS_TRANSDUC_2"/>
    <property type="match status" value="1"/>
</dbReference>
<keyword evidence="6" id="KW-0472">Membrane</keyword>
<dbReference type="Proteomes" id="UP001629214">
    <property type="component" value="Unassembled WGS sequence"/>
</dbReference>
<feature type="coiled-coil region" evidence="4">
    <location>
        <begin position="598"/>
        <end position="636"/>
    </location>
</feature>
<dbReference type="Pfam" id="PF00672">
    <property type="entry name" value="HAMP"/>
    <property type="match status" value="1"/>
</dbReference>
<evidence type="ECO:0000256" key="5">
    <source>
        <dbReference type="SAM" id="MobiDB-lite"/>
    </source>
</evidence>
<keyword evidence="3" id="KW-0807">Transducer</keyword>
<evidence type="ECO:0000256" key="3">
    <source>
        <dbReference type="PROSITE-ProRule" id="PRU00284"/>
    </source>
</evidence>
<feature type="transmembrane region" description="Helical" evidence="6">
    <location>
        <begin position="14"/>
        <end position="34"/>
    </location>
</feature>
<evidence type="ECO:0000313" key="9">
    <source>
        <dbReference type="EMBL" id="MFL9878634.1"/>
    </source>
</evidence>
<dbReference type="InterPro" id="IPR004089">
    <property type="entry name" value="MCPsignal_dom"/>
</dbReference>
<feature type="domain" description="HAMP" evidence="8">
    <location>
        <begin position="341"/>
        <end position="393"/>
    </location>
</feature>
<dbReference type="PANTHER" id="PTHR43531">
    <property type="entry name" value="PROTEIN ICFG"/>
    <property type="match status" value="1"/>
</dbReference>
<dbReference type="PROSITE" id="PS50885">
    <property type="entry name" value="HAMP"/>
    <property type="match status" value="1"/>
</dbReference>
<dbReference type="SMART" id="SM00304">
    <property type="entry name" value="HAMP"/>
    <property type="match status" value="1"/>
</dbReference>
<gene>
    <name evidence="9" type="ORF">PQR63_09590</name>
</gene>
<dbReference type="CDD" id="cd11386">
    <property type="entry name" value="MCP_signal"/>
    <property type="match status" value="1"/>
</dbReference>
<keyword evidence="10" id="KW-1185">Reference proteome</keyword>
<comment type="similarity">
    <text evidence="2">Belongs to the methyl-accepting chemotaxis (MCP) protein family.</text>
</comment>
<accession>A0ABW8Z6I0</accession>
<dbReference type="PRINTS" id="PR00260">
    <property type="entry name" value="CHEMTRNSDUCR"/>
</dbReference>
<evidence type="ECO:0000256" key="6">
    <source>
        <dbReference type="SAM" id="Phobius"/>
    </source>
</evidence>
<keyword evidence="6" id="KW-1133">Transmembrane helix</keyword>